<comment type="caution">
    <text evidence="2">The sequence shown here is derived from an EMBL/GenBank/DDBJ whole genome shotgun (WGS) entry which is preliminary data.</text>
</comment>
<keyword evidence="1" id="KW-0472">Membrane</keyword>
<accession>A0A2W5DGQ2</accession>
<evidence type="ECO:0000313" key="2">
    <source>
        <dbReference type="EMBL" id="PZP27550.1"/>
    </source>
</evidence>
<dbReference type="Proteomes" id="UP000249633">
    <property type="component" value="Unassembled WGS sequence"/>
</dbReference>
<name>A0A2W5DGQ2_9BURK</name>
<reference evidence="2 3" key="1">
    <citation type="submission" date="2017-08" db="EMBL/GenBank/DDBJ databases">
        <title>Infants hospitalized years apart are colonized by the same room-sourced microbial strains.</title>
        <authorList>
            <person name="Brooks B."/>
            <person name="Olm M.R."/>
            <person name="Firek B.A."/>
            <person name="Baker R."/>
            <person name="Thomas B.C."/>
            <person name="Morowitz M.J."/>
            <person name="Banfield J.F."/>
        </authorList>
    </citation>
    <scope>NUCLEOTIDE SEQUENCE [LARGE SCALE GENOMIC DNA]</scope>
    <source>
        <strain evidence="2">S2_012_000_R2_81</strain>
    </source>
</reference>
<sequence>MNDEPPASARDALIAEALGEVASLLDRVDALVAALDSVASALNEAGANVEAKAAAFEASTAALVDASKRHLVGHIATKTQETIRAAGEAQMQAIREELRALIRTETPAPARHGSQTDVAQRGANWTWTAHVATAICASLLTAALVAYLQSS</sequence>
<keyword evidence="1" id="KW-0812">Transmembrane</keyword>
<feature type="transmembrane region" description="Helical" evidence="1">
    <location>
        <begin position="125"/>
        <end position="148"/>
    </location>
</feature>
<dbReference type="EMBL" id="QFOD01000029">
    <property type="protein sequence ID" value="PZP27550.1"/>
    <property type="molecule type" value="Genomic_DNA"/>
</dbReference>
<gene>
    <name evidence="2" type="ORF">DI603_21645</name>
</gene>
<keyword evidence="1" id="KW-1133">Transmembrane helix</keyword>
<evidence type="ECO:0000256" key="1">
    <source>
        <dbReference type="SAM" id="Phobius"/>
    </source>
</evidence>
<protein>
    <submittedName>
        <fullName evidence="2">Uncharacterized protein</fullName>
    </submittedName>
</protein>
<evidence type="ECO:0000313" key="3">
    <source>
        <dbReference type="Proteomes" id="UP000249633"/>
    </source>
</evidence>
<organism evidence="2 3">
    <name type="scientific">Roseateles depolymerans</name>
    <dbReference type="NCBI Taxonomy" id="76731"/>
    <lineage>
        <taxon>Bacteria</taxon>
        <taxon>Pseudomonadati</taxon>
        <taxon>Pseudomonadota</taxon>
        <taxon>Betaproteobacteria</taxon>
        <taxon>Burkholderiales</taxon>
        <taxon>Sphaerotilaceae</taxon>
        <taxon>Roseateles</taxon>
    </lineage>
</organism>
<proteinExistence type="predicted"/>
<dbReference type="AlphaFoldDB" id="A0A2W5DGQ2"/>